<evidence type="ECO:0000256" key="1">
    <source>
        <dbReference type="SAM" id="SignalP"/>
    </source>
</evidence>
<protein>
    <submittedName>
        <fullName evidence="3">BamA/TamA family outer membrane protein</fullName>
    </submittedName>
</protein>
<keyword evidence="1" id="KW-0732">Signal</keyword>
<gene>
    <name evidence="3" type="ORF">LB452_01025</name>
</gene>
<dbReference type="Proteomes" id="UP001199314">
    <property type="component" value="Unassembled WGS sequence"/>
</dbReference>
<dbReference type="EMBL" id="JAIQZE010000001">
    <property type="protein sequence ID" value="MBZ9777491.1"/>
    <property type="molecule type" value="Genomic_DNA"/>
</dbReference>
<organism evidence="3 4">
    <name type="scientific">Psychroflexus longus</name>
    <dbReference type="NCBI Taxonomy" id="2873596"/>
    <lineage>
        <taxon>Bacteria</taxon>
        <taxon>Pseudomonadati</taxon>
        <taxon>Bacteroidota</taxon>
        <taxon>Flavobacteriia</taxon>
        <taxon>Flavobacteriales</taxon>
        <taxon>Flavobacteriaceae</taxon>
        <taxon>Psychroflexus</taxon>
    </lineage>
</organism>
<dbReference type="RefSeq" id="WP_224459858.1">
    <property type="nucleotide sequence ID" value="NZ_JAIQZE010000001.1"/>
</dbReference>
<evidence type="ECO:0000313" key="4">
    <source>
        <dbReference type="Proteomes" id="UP001199314"/>
    </source>
</evidence>
<feature type="signal peptide" evidence="1">
    <location>
        <begin position="1"/>
        <end position="20"/>
    </location>
</feature>
<comment type="caution">
    <text evidence="3">The sequence shown here is derived from an EMBL/GenBank/DDBJ whole genome shotgun (WGS) entry which is preliminary data.</text>
</comment>
<name>A0ABS7XEW2_9FLAO</name>
<dbReference type="Gene3D" id="2.40.160.50">
    <property type="entry name" value="membrane protein fhac: a member of the omp85/tpsb transporter family"/>
    <property type="match status" value="1"/>
</dbReference>
<evidence type="ECO:0000313" key="3">
    <source>
        <dbReference type="EMBL" id="MBZ9777491.1"/>
    </source>
</evidence>
<accession>A0ABS7XEW2</accession>
<dbReference type="Pfam" id="PF03865">
    <property type="entry name" value="ShlB"/>
    <property type="match status" value="1"/>
</dbReference>
<evidence type="ECO:0000259" key="2">
    <source>
        <dbReference type="Pfam" id="PF03865"/>
    </source>
</evidence>
<feature type="chain" id="PRO_5047095354" evidence="1">
    <location>
        <begin position="21"/>
        <end position="550"/>
    </location>
</feature>
<sequence length="550" mass="62953">MKRLIVIFFIVLGASNSLHSQDFILFTKFTNDSIARETKQKFDSYKKAETRLNFKIDSLKSSGYLFLSEKRKVEKNNLFSAITLNQKIDSLSIHINENDFKLFPKNLSVVSGKIQIPYSEIDNTLNFVVQQLKNSGLAFGKASLSNIRMNEESMQADLVIDTGVMRTIDKINIKGYSLLSETYITRYSNLKVGSKFKESDIQKKTEQLDNIVFIKVKKPTEVLFKKDSTELFLYLDKLNSNSFDGFLGFGSDEENNFQLNGYLNMVLLNNLDFGERLSINYKNNGFGLQIFEGDLKLPFVLKSPISIEAGLRLFRRDSLFSNNSQNIDLNYQINERLSLQGGIDFTNSTNLQLEELVSYQEIVDYKSTFYGVGFKFIKLGSRQGFNEDTFVNINTYLGRRESQINADQYKLSIEGQHQVTIDYRNKIYMHLNSQFLISDTYYNNELFRFGGVNSIRGFAENSLIANRFAVLRSEYRYLLDDNLFVNSVLDIGNYNDKISRIDENILGYGIGLGLRSKAGIFRLILANAISDSQNSDLSSSKIHIGFISFF</sequence>
<feature type="domain" description="Haemolysin activator HlyB C-terminal" evidence="2">
    <location>
        <begin position="412"/>
        <end position="512"/>
    </location>
</feature>
<reference evidence="4" key="1">
    <citation type="submission" date="2023-07" db="EMBL/GenBank/DDBJ databases">
        <title>Novel species isolated from saline lakes on Tibetan Plateau.</title>
        <authorList>
            <person name="Lu H."/>
        </authorList>
    </citation>
    <scope>NUCLEOTIDE SEQUENCE [LARGE SCALE GENOMIC DNA]</scope>
    <source>
        <strain evidence="4">CAK8W</strain>
    </source>
</reference>
<proteinExistence type="predicted"/>
<keyword evidence="4" id="KW-1185">Reference proteome</keyword>
<dbReference type="InterPro" id="IPR005565">
    <property type="entry name" value="Hemolysn_activator_HlyB_C"/>
</dbReference>